<evidence type="ECO:0000313" key="1">
    <source>
        <dbReference type="EMBL" id="ELP84495.1"/>
    </source>
</evidence>
<gene>
    <name evidence="1" type="ORF">EIN_169200</name>
</gene>
<evidence type="ECO:0000313" key="2">
    <source>
        <dbReference type="Proteomes" id="UP000014680"/>
    </source>
</evidence>
<dbReference type="VEuPathDB" id="AmoebaDB:EIN_169200"/>
<sequence length="224" mass="26458">MQDDYRKKYEDGLYFINQINEVHQQIVHRYEEIASEIIQQRNLIEKQRVYIENLINQINTVAQKMAEPTRENVVLENKMKFNEQTDVLAVLETYRGKMEWFIGIKFEQIFPDMEDKKKTLFKAVLNRESVLFMFVTENNEIFWMFIEDDVRADVVDASVYLVVVHDTMPQIKNIQKKLILGDNEIGLEGVFRLNESKLEVTNLDVLPIQSCSIDSFQVLAKKLE</sequence>
<dbReference type="KEGG" id="eiv:EIN_169200"/>
<dbReference type="AlphaFoldDB" id="A0A0A1TY81"/>
<organism evidence="1 2">
    <name type="scientific">Entamoeba invadens IP1</name>
    <dbReference type="NCBI Taxonomy" id="370355"/>
    <lineage>
        <taxon>Eukaryota</taxon>
        <taxon>Amoebozoa</taxon>
        <taxon>Evosea</taxon>
        <taxon>Archamoebae</taxon>
        <taxon>Mastigamoebida</taxon>
        <taxon>Entamoebidae</taxon>
        <taxon>Entamoeba</taxon>
    </lineage>
</organism>
<dbReference type="Proteomes" id="UP000014680">
    <property type="component" value="Unassembled WGS sequence"/>
</dbReference>
<protein>
    <submittedName>
        <fullName evidence="1">Uncharacterized protein</fullName>
    </submittedName>
</protein>
<keyword evidence="2" id="KW-1185">Reference proteome</keyword>
<proteinExistence type="predicted"/>
<reference evidence="1 2" key="1">
    <citation type="submission" date="2012-10" db="EMBL/GenBank/DDBJ databases">
        <authorList>
            <person name="Zafar N."/>
            <person name="Inman J."/>
            <person name="Hall N."/>
            <person name="Lorenzi H."/>
            <person name="Caler E."/>
        </authorList>
    </citation>
    <scope>NUCLEOTIDE SEQUENCE [LARGE SCALE GENOMIC DNA]</scope>
    <source>
        <strain evidence="1 2">IP1</strain>
    </source>
</reference>
<accession>A0A0A1TY81</accession>
<name>A0A0A1TY81_ENTIV</name>
<dbReference type="GeneID" id="14883532"/>
<dbReference type="RefSeq" id="XP_004183841.1">
    <property type="nucleotide sequence ID" value="XM_004183793.1"/>
</dbReference>
<dbReference type="EMBL" id="KB207112">
    <property type="protein sequence ID" value="ELP84495.1"/>
    <property type="molecule type" value="Genomic_DNA"/>
</dbReference>